<accession>A0A6C0KXI3</accession>
<name>A0A6C0KXI3_9ZZZZ</name>
<proteinExistence type="predicted"/>
<dbReference type="EMBL" id="MN741005">
    <property type="protein sequence ID" value="QHU22309.1"/>
    <property type="molecule type" value="Genomic_DNA"/>
</dbReference>
<reference evidence="1" key="1">
    <citation type="journal article" date="2020" name="Nature">
        <title>Giant virus diversity and host interactions through global metagenomics.</title>
        <authorList>
            <person name="Schulz F."/>
            <person name="Roux S."/>
            <person name="Paez-Espino D."/>
            <person name="Jungbluth S."/>
            <person name="Walsh D.A."/>
            <person name="Denef V.J."/>
            <person name="McMahon K.D."/>
            <person name="Konstantinidis K.T."/>
            <person name="Eloe-Fadrosh E.A."/>
            <person name="Kyrpides N.C."/>
            <person name="Woyke T."/>
        </authorList>
    </citation>
    <scope>NUCLEOTIDE SEQUENCE</scope>
    <source>
        <strain evidence="1">GVMAG-S-ERX555907-102</strain>
    </source>
</reference>
<organism evidence="1">
    <name type="scientific">viral metagenome</name>
    <dbReference type="NCBI Taxonomy" id="1070528"/>
    <lineage>
        <taxon>unclassified sequences</taxon>
        <taxon>metagenomes</taxon>
        <taxon>organismal metagenomes</taxon>
    </lineage>
</organism>
<dbReference type="AlphaFoldDB" id="A0A6C0KXI3"/>
<evidence type="ECO:0000313" key="1">
    <source>
        <dbReference type="EMBL" id="QHU22309.1"/>
    </source>
</evidence>
<sequence length="487" mass="58611">MSNFLQIDEYVEKIKRSFYTDKESDDFVIYLAKYHEKREIAKKTRLSENEVLKVFERNHMVFYNRTSQLYYNYIGGDYVSMNEDNLLYLALEFISMNVLFIDVNHKNVLKNKIIKQIKDNNIYETIPDSDTIQQTLSLLNETFFSNKVFSKCFLITIGRIILQKRVDNDFLIFTRLNMKGFLTELNKNISIYFCNSNLFNFFKFKFTHDHHQTTAQKYVIPCTKINSNNLKINEQSYVNMIVVAIYYFNRYHSIDNYLKSENILVQIKENIHYLNIDKDKIIQQFAQEHIIQEKRQSIQQKELIFLWKKFKYEKDIFVTSFTSYNEFVYSLFTYLNVNYNQDNHNNILDGYYSFDLPYVDDFKSFWNDNFSYCEEETNFELNEILFLYNKYGKIKKNNLNEVLIKLILQCFYPKCNVIGTKIINGVKSSLWDKKEEILSFISKNDINIEDNMNAIYKQYVSTTKNEYRISKLYFSNFINHLLSDQLE</sequence>
<protein>
    <submittedName>
        <fullName evidence="1">Uncharacterized protein</fullName>
    </submittedName>
</protein>